<evidence type="ECO:0000313" key="9">
    <source>
        <dbReference type="Proteomes" id="UP000236327"/>
    </source>
</evidence>
<dbReference type="GO" id="GO:0046872">
    <property type="term" value="F:metal ion binding"/>
    <property type="evidence" value="ECO:0007669"/>
    <property type="project" value="UniProtKB-KW"/>
</dbReference>
<evidence type="ECO:0008006" key="10">
    <source>
        <dbReference type="Google" id="ProtNLM"/>
    </source>
</evidence>
<comment type="similarity">
    <text evidence="2 7">Belongs to the FPP/GGPP synthase family.</text>
</comment>
<comment type="caution">
    <text evidence="8">The sequence shown here is derived from an EMBL/GenBank/DDBJ whole genome shotgun (WGS) entry which is preliminary data.</text>
</comment>
<evidence type="ECO:0000313" key="8">
    <source>
        <dbReference type="EMBL" id="PNU03677.1"/>
    </source>
</evidence>
<keyword evidence="4" id="KW-0479">Metal-binding</keyword>
<keyword evidence="9" id="KW-1185">Reference proteome</keyword>
<dbReference type="PANTHER" id="PTHR43281:SF1">
    <property type="entry name" value="FARNESYL DIPHOSPHATE SYNTHASE"/>
    <property type="match status" value="1"/>
</dbReference>
<reference evidence="8 9" key="1">
    <citation type="submission" date="2016-05" db="EMBL/GenBank/DDBJ databases">
        <title>Complete genome sequence of Novosphingobium guangzhouense SA925(T).</title>
        <authorList>
            <person name="Sha S."/>
        </authorList>
    </citation>
    <scope>NUCLEOTIDE SEQUENCE [LARGE SCALE GENOMIC DNA]</scope>
    <source>
        <strain evidence="8 9">SA925</strain>
    </source>
</reference>
<comment type="cofactor">
    <cofactor evidence="1">
        <name>Mg(2+)</name>
        <dbReference type="ChEBI" id="CHEBI:18420"/>
    </cofactor>
</comment>
<evidence type="ECO:0000256" key="2">
    <source>
        <dbReference type="ARBA" id="ARBA00006706"/>
    </source>
</evidence>
<dbReference type="FunFam" id="1.10.600.10:FF:000001">
    <property type="entry name" value="Geranylgeranyl diphosphate synthase"/>
    <property type="match status" value="1"/>
</dbReference>
<sequence>MRFRPVPVTLPGRERSDAAAILADIRRDVDEAILEAIGDMPARSLRLADAMRYAATSGGKRFRAALTVTVTQMLGGTRSMALRAAAAIECVHAQSLVHDDLPCMDNDDLRRGRPTAHRQFDEATALLAGDALLALAFDILADPRTHHHAGVRAELVLRLARSVGQDGLAGGQMMDLYPSEIISSAELIACLAGKTGSLIRYAVEAGILLGHADDQCNAGLLSFAQDLGLLFQLQDDLLDAVGDERVVGKALGKDAAKNRKNAVSVLGAEGAAQEAQRLLASCAKALEPFGDRAACLLELARFAARRTL</sequence>
<dbReference type="InterPro" id="IPR033749">
    <property type="entry name" value="Polyprenyl_synt_CS"/>
</dbReference>
<evidence type="ECO:0000256" key="5">
    <source>
        <dbReference type="ARBA" id="ARBA00022842"/>
    </source>
</evidence>
<dbReference type="Pfam" id="PF00348">
    <property type="entry name" value="polyprenyl_synt"/>
    <property type="match status" value="1"/>
</dbReference>
<dbReference type="Proteomes" id="UP000236327">
    <property type="component" value="Unassembled WGS sequence"/>
</dbReference>
<dbReference type="PANTHER" id="PTHR43281">
    <property type="entry name" value="FARNESYL DIPHOSPHATE SYNTHASE"/>
    <property type="match status" value="1"/>
</dbReference>
<proteinExistence type="inferred from homology"/>
<dbReference type="GO" id="GO:0016114">
    <property type="term" value="P:terpenoid biosynthetic process"/>
    <property type="evidence" value="ECO:0007669"/>
    <property type="project" value="UniProtKB-ARBA"/>
</dbReference>
<dbReference type="PROSITE" id="PS00444">
    <property type="entry name" value="POLYPRENYL_SYNTHASE_2"/>
    <property type="match status" value="1"/>
</dbReference>
<dbReference type="SFLD" id="SFLDG01017">
    <property type="entry name" value="Polyprenyl_Transferase_Like"/>
    <property type="match status" value="1"/>
</dbReference>
<dbReference type="SFLD" id="SFLDS00005">
    <property type="entry name" value="Isoprenoid_Synthase_Type_I"/>
    <property type="match status" value="1"/>
</dbReference>
<accession>A0A2K2FY02</accession>
<dbReference type="AlphaFoldDB" id="A0A2K2FY02"/>
<gene>
    <name evidence="8" type="ORF">A8V01_22965</name>
</gene>
<keyword evidence="5" id="KW-0460">Magnesium</keyword>
<name>A0A2K2FY02_9SPHN</name>
<keyword evidence="3 7" id="KW-0808">Transferase</keyword>
<evidence type="ECO:0000256" key="6">
    <source>
        <dbReference type="ARBA" id="ARBA00023229"/>
    </source>
</evidence>
<evidence type="ECO:0000256" key="4">
    <source>
        <dbReference type="ARBA" id="ARBA00022723"/>
    </source>
</evidence>
<evidence type="ECO:0000256" key="1">
    <source>
        <dbReference type="ARBA" id="ARBA00001946"/>
    </source>
</evidence>
<dbReference type="GO" id="GO:0004659">
    <property type="term" value="F:prenyltransferase activity"/>
    <property type="evidence" value="ECO:0007669"/>
    <property type="project" value="InterPro"/>
</dbReference>
<dbReference type="InterPro" id="IPR000092">
    <property type="entry name" value="Polyprenyl_synt"/>
</dbReference>
<organism evidence="8 9">
    <name type="scientific">Novosphingobium guangzhouense</name>
    <dbReference type="NCBI Taxonomy" id="1850347"/>
    <lineage>
        <taxon>Bacteria</taxon>
        <taxon>Pseudomonadati</taxon>
        <taxon>Pseudomonadota</taxon>
        <taxon>Alphaproteobacteria</taxon>
        <taxon>Sphingomonadales</taxon>
        <taxon>Sphingomonadaceae</taxon>
        <taxon>Novosphingobium</taxon>
    </lineage>
</organism>
<evidence type="ECO:0000256" key="3">
    <source>
        <dbReference type="ARBA" id="ARBA00022679"/>
    </source>
</evidence>
<keyword evidence="6" id="KW-0414">Isoprene biosynthesis</keyword>
<dbReference type="PROSITE" id="PS00723">
    <property type="entry name" value="POLYPRENYL_SYNTHASE_1"/>
    <property type="match status" value="1"/>
</dbReference>
<dbReference type="SUPFAM" id="SSF48576">
    <property type="entry name" value="Terpenoid synthases"/>
    <property type="match status" value="1"/>
</dbReference>
<protein>
    <recommendedName>
        <fullName evidence="10">Farnesyl-diphosphate synthase</fullName>
    </recommendedName>
</protein>
<dbReference type="EMBL" id="LYMM01000046">
    <property type="protein sequence ID" value="PNU03677.1"/>
    <property type="molecule type" value="Genomic_DNA"/>
</dbReference>
<evidence type="ECO:0000256" key="7">
    <source>
        <dbReference type="RuleBase" id="RU004466"/>
    </source>
</evidence>
<dbReference type="InterPro" id="IPR008949">
    <property type="entry name" value="Isoprenoid_synthase_dom_sf"/>
</dbReference>
<dbReference type="Gene3D" id="1.10.600.10">
    <property type="entry name" value="Farnesyl Diphosphate Synthase"/>
    <property type="match status" value="1"/>
</dbReference>